<protein>
    <recommendedName>
        <fullName evidence="3">histidine kinase</fullName>
        <ecNumber evidence="3">2.7.13.3</ecNumber>
    </recommendedName>
</protein>
<evidence type="ECO:0000256" key="11">
    <source>
        <dbReference type="SAM" id="Phobius"/>
    </source>
</evidence>
<dbReference type="EC" id="2.7.13.3" evidence="3"/>
<feature type="compositionally biased region" description="Low complexity" evidence="10">
    <location>
        <begin position="803"/>
        <end position="818"/>
    </location>
</feature>
<dbReference type="InterPro" id="IPR003660">
    <property type="entry name" value="HAMP_dom"/>
</dbReference>
<gene>
    <name evidence="15" type="ORF">D7318_19090</name>
    <name evidence="14" type="ORF">D7319_22070</name>
</gene>
<dbReference type="Proteomes" id="UP000275024">
    <property type="component" value="Unassembled WGS sequence"/>
</dbReference>
<comment type="catalytic activity">
    <reaction evidence="1">
        <text>ATP + protein L-histidine = ADP + protein N-phospho-L-histidine.</text>
        <dbReference type="EC" id="2.7.13.3"/>
    </reaction>
</comment>
<organism evidence="14 17">
    <name type="scientific">Streptomyces radicis</name>
    <dbReference type="NCBI Taxonomy" id="1750517"/>
    <lineage>
        <taxon>Bacteria</taxon>
        <taxon>Bacillati</taxon>
        <taxon>Actinomycetota</taxon>
        <taxon>Actinomycetes</taxon>
        <taxon>Kitasatosporales</taxon>
        <taxon>Streptomycetaceae</taxon>
        <taxon>Streptomyces</taxon>
    </lineage>
</organism>
<proteinExistence type="predicted"/>
<dbReference type="EMBL" id="RBDX01000020">
    <property type="protein sequence ID" value="RKN06479.1"/>
    <property type="molecule type" value="Genomic_DNA"/>
</dbReference>
<dbReference type="InterPro" id="IPR050428">
    <property type="entry name" value="TCS_sensor_his_kinase"/>
</dbReference>
<dbReference type="AlphaFoldDB" id="A0A3A9W0T2"/>
<keyword evidence="9" id="KW-0902">Two-component regulatory system</keyword>
<feature type="domain" description="HAMP" evidence="13">
    <location>
        <begin position="403"/>
        <end position="457"/>
    </location>
</feature>
<dbReference type="Pfam" id="PF08376">
    <property type="entry name" value="NIT"/>
    <property type="match status" value="1"/>
</dbReference>
<dbReference type="InterPro" id="IPR005467">
    <property type="entry name" value="His_kinase_dom"/>
</dbReference>
<sequence length="866" mass="90272">MGNSSRLPASRRARRGHRLVRQLPVLFTPSGKAGGSRPPGAAVAGKVGAHVTRMRAQVRKTTLHDPADPSPSAPAGSRARAARRRRVRVRSRLLVGVLLTGLAVVAAGAPAVHGAFTRLTESQRLVDDAESGRRALALSHLLADEREALVVAVADGDPDVLGGALSGEARERTDRAVDQLPDDAGQSVHDRLAALPAARDAALAGESTAVETYEAYTAAVDALDAVFRDVSRSRPDRAADPTGDALPDLVRAVHASSATRGLVLAGLRSGGEAPELASLAHLEAARERAAVADFTTIAGPAGRDAYERAMAGDETAAADELLASLTDTAYLSAEDRAADEGAVHEALVARTALQQEVLTSLAAERAAALTSLNDEDMTALQITAVVVLVALLLALGVSVQTARSLTRPLAAVRLGTRRVAADPAGQEPVKYTGRNDEFAEVVASVNALRARTVALQEQATSAVTEAEEAARDSGGLRMERDRLLAEQSDLTARLAALHGAVHGMFAHHAQRLLALVGEQLAVIEGLEEHEADPDRLAVLFSVDHLAARMRRHGENLLLLAGAPPVAELGEPQTLIDVARAAVSEIERYELVETTPPPPPGRVVGVAARDVSHLLAELLDNATAFSPTGARVRLTARWVESDLLFSVEDEGLGLSPARLAELNARLVDPVTPPPGADQAGTGVGIGMGLYTVARLAARHGLRCWLDTRPTGGTIAQVVVPGALIEAMPDAYQADPYTSTGAVPTVAPPTPHHTGAVPTVGHHPVDHHTGAHPTLPHPSVELPPEHGRATDTIPGSHPVTESGLPLRSRATATPATPPTAARERASVDAEELRRRLGGFQRGARDGHRDAAGAAGGPYPGETGEGMPS</sequence>
<dbReference type="EMBL" id="RBDY01000014">
    <property type="protein sequence ID" value="RKN20262.1"/>
    <property type="molecule type" value="Genomic_DNA"/>
</dbReference>
<keyword evidence="11" id="KW-0472">Membrane</keyword>
<dbReference type="GO" id="GO:0000160">
    <property type="term" value="P:phosphorelay signal transduction system"/>
    <property type="evidence" value="ECO:0007669"/>
    <property type="project" value="UniProtKB-KW"/>
</dbReference>
<dbReference type="PANTHER" id="PTHR45436:SF5">
    <property type="entry name" value="SENSOR HISTIDINE KINASE TRCS"/>
    <property type="match status" value="1"/>
</dbReference>
<dbReference type="SUPFAM" id="SSF55874">
    <property type="entry name" value="ATPase domain of HSP90 chaperone/DNA topoisomerase II/histidine kinase"/>
    <property type="match status" value="1"/>
</dbReference>
<dbReference type="OrthoDB" id="4652229at2"/>
<evidence type="ECO:0000313" key="14">
    <source>
        <dbReference type="EMBL" id="RKN06479.1"/>
    </source>
</evidence>
<feature type="transmembrane region" description="Helical" evidence="11">
    <location>
        <begin position="93"/>
        <end position="116"/>
    </location>
</feature>
<evidence type="ECO:0000256" key="3">
    <source>
        <dbReference type="ARBA" id="ARBA00012438"/>
    </source>
</evidence>
<evidence type="ECO:0000256" key="5">
    <source>
        <dbReference type="ARBA" id="ARBA00022679"/>
    </source>
</evidence>
<evidence type="ECO:0000256" key="1">
    <source>
        <dbReference type="ARBA" id="ARBA00000085"/>
    </source>
</evidence>
<evidence type="ECO:0000259" key="12">
    <source>
        <dbReference type="PROSITE" id="PS50109"/>
    </source>
</evidence>
<dbReference type="InterPro" id="IPR013587">
    <property type="entry name" value="Nitrate/nitrite_sensing"/>
</dbReference>
<evidence type="ECO:0000313" key="16">
    <source>
        <dbReference type="Proteomes" id="UP000268652"/>
    </source>
</evidence>
<keyword evidence="5" id="KW-0808">Transferase</keyword>
<keyword evidence="8 11" id="KW-1133">Transmembrane helix</keyword>
<feature type="compositionally biased region" description="Basic and acidic residues" evidence="10">
    <location>
        <begin position="819"/>
        <end position="832"/>
    </location>
</feature>
<evidence type="ECO:0000256" key="9">
    <source>
        <dbReference type="ARBA" id="ARBA00023012"/>
    </source>
</evidence>
<accession>A0A3A9W0T2</accession>
<dbReference type="GO" id="GO:0005886">
    <property type="term" value="C:plasma membrane"/>
    <property type="evidence" value="ECO:0007669"/>
    <property type="project" value="TreeGrafter"/>
</dbReference>
<keyword evidence="16" id="KW-1185">Reference proteome</keyword>
<comment type="subcellular location">
    <subcellularLocation>
        <location evidence="2">Membrane</location>
    </subcellularLocation>
</comment>
<dbReference type="PROSITE" id="PS50109">
    <property type="entry name" value="HIS_KIN"/>
    <property type="match status" value="1"/>
</dbReference>
<dbReference type="SMART" id="SM00387">
    <property type="entry name" value="HATPase_c"/>
    <property type="match status" value="1"/>
</dbReference>
<dbReference type="GO" id="GO:0004673">
    <property type="term" value="F:protein histidine kinase activity"/>
    <property type="evidence" value="ECO:0007669"/>
    <property type="project" value="UniProtKB-EC"/>
</dbReference>
<feature type="region of interest" description="Disordered" evidence="10">
    <location>
        <begin position="749"/>
        <end position="866"/>
    </location>
</feature>
<feature type="region of interest" description="Disordered" evidence="10">
    <location>
        <begin position="24"/>
        <end position="84"/>
    </location>
</feature>
<evidence type="ECO:0000256" key="2">
    <source>
        <dbReference type="ARBA" id="ARBA00004370"/>
    </source>
</evidence>
<keyword evidence="7" id="KW-0418">Kinase</keyword>
<dbReference type="InterPro" id="IPR036890">
    <property type="entry name" value="HATPase_C_sf"/>
</dbReference>
<dbReference type="Gene3D" id="3.30.565.10">
    <property type="entry name" value="Histidine kinase-like ATPase, C-terminal domain"/>
    <property type="match status" value="1"/>
</dbReference>
<dbReference type="Gene3D" id="6.10.340.10">
    <property type="match status" value="1"/>
</dbReference>
<evidence type="ECO:0000256" key="6">
    <source>
        <dbReference type="ARBA" id="ARBA00022692"/>
    </source>
</evidence>
<dbReference type="SMART" id="SM00304">
    <property type="entry name" value="HAMP"/>
    <property type="match status" value="1"/>
</dbReference>
<keyword evidence="6 11" id="KW-0812">Transmembrane</keyword>
<feature type="domain" description="Histidine kinase" evidence="12">
    <location>
        <begin position="610"/>
        <end position="722"/>
    </location>
</feature>
<evidence type="ECO:0000259" key="13">
    <source>
        <dbReference type="PROSITE" id="PS50885"/>
    </source>
</evidence>
<evidence type="ECO:0000256" key="4">
    <source>
        <dbReference type="ARBA" id="ARBA00022553"/>
    </source>
</evidence>
<feature type="compositionally biased region" description="Low complexity" evidence="10">
    <location>
        <begin position="40"/>
        <end position="51"/>
    </location>
</feature>
<evidence type="ECO:0000313" key="15">
    <source>
        <dbReference type="EMBL" id="RKN20262.1"/>
    </source>
</evidence>
<keyword evidence="4" id="KW-0597">Phosphoprotein</keyword>
<dbReference type="InterPro" id="IPR003594">
    <property type="entry name" value="HATPase_dom"/>
</dbReference>
<evidence type="ECO:0000256" key="10">
    <source>
        <dbReference type="SAM" id="MobiDB-lite"/>
    </source>
</evidence>
<comment type="caution">
    <text evidence="14">The sequence shown here is derived from an EMBL/GenBank/DDBJ whole genome shotgun (WGS) entry which is preliminary data.</text>
</comment>
<name>A0A3A9W0T2_9ACTN</name>
<evidence type="ECO:0000313" key="17">
    <source>
        <dbReference type="Proteomes" id="UP000275024"/>
    </source>
</evidence>
<evidence type="ECO:0000256" key="8">
    <source>
        <dbReference type="ARBA" id="ARBA00022989"/>
    </source>
</evidence>
<reference evidence="16 17" key="1">
    <citation type="submission" date="2018-09" db="EMBL/GenBank/DDBJ databases">
        <title>Streptomyces sp. nov. DS1-2, an endophytic actinomycete isolated from roots of Dendrobium scabrilingue.</title>
        <authorList>
            <person name="Kuncharoen N."/>
            <person name="Kudo T."/>
            <person name="Ohkuma M."/>
            <person name="Yuki M."/>
            <person name="Tanasupawat S."/>
        </authorList>
    </citation>
    <scope>NUCLEOTIDE SEQUENCE [LARGE SCALE GENOMIC DNA]</scope>
    <source>
        <strain evidence="14 17">AZ1-7</strain>
        <strain evidence="15 16">DS1-2</strain>
    </source>
</reference>
<dbReference type="Proteomes" id="UP000268652">
    <property type="component" value="Unassembled WGS sequence"/>
</dbReference>
<dbReference type="Pfam" id="PF02518">
    <property type="entry name" value="HATPase_c"/>
    <property type="match status" value="1"/>
</dbReference>
<evidence type="ECO:0000256" key="7">
    <source>
        <dbReference type="ARBA" id="ARBA00022777"/>
    </source>
</evidence>
<dbReference type="PANTHER" id="PTHR45436">
    <property type="entry name" value="SENSOR HISTIDINE KINASE YKOH"/>
    <property type="match status" value="1"/>
</dbReference>
<feature type="compositionally biased region" description="Low complexity" evidence="10">
    <location>
        <begin position="857"/>
        <end position="866"/>
    </location>
</feature>
<dbReference type="PROSITE" id="PS50885">
    <property type="entry name" value="HAMP"/>
    <property type="match status" value="1"/>
</dbReference>